<organism evidence="2 3">
    <name type="scientific">Prorocentrum cordatum</name>
    <dbReference type="NCBI Taxonomy" id="2364126"/>
    <lineage>
        <taxon>Eukaryota</taxon>
        <taxon>Sar</taxon>
        <taxon>Alveolata</taxon>
        <taxon>Dinophyceae</taxon>
        <taxon>Prorocentrales</taxon>
        <taxon>Prorocentraceae</taxon>
        <taxon>Prorocentrum</taxon>
    </lineage>
</organism>
<feature type="chain" id="PRO_5046460119" description="Mannosyltransferase" evidence="1">
    <location>
        <begin position="37"/>
        <end position="115"/>
    </location>
</feature>
<evidence type="ECO:0008006" key="4">
    <source>
        <dbReference type="Google" id="ProtNLM"/>
    </source>
</evidence>
<keyword evidence="3" id="KW-1185">Reference proteome</keyword>
<reference evidence="2" key="1">
    <citation type="submission" date="2023-10" db="EMBL/GenBank/DDBJ databases">
        <authorList>
            <person name="Chen Y."/>
            <person name="Shah S."/>
            <person name="Dougan E. K."/>
            <person name="Thang M."/>
            <person name="Chan C."/>
        </authorList>
    </citation>
    <scope>NUCLEOTIDE SEQUENCE [LARGE SCALE GENOMIC DNA]</scope>
</reference>
<dbReference type="Proteomes" id="UP001189429">
    <property type="component" value="Unassembled WGS sequence"/>
</dbReference>
<comment type="caution">
    <text evidence="2">The sequence shown here is derived from an EMBL/GenBank/DDBJ whole genome shotgun (WGS) entry which is preliminary data.</text>
</comment>
<protein>
    <recommendedName>
        <fullName evidence="4">Mannosyltransferase</fullName>
    </recommendedName>
</protein>
<evidence type="ECO:0000313" key="2">
    <source>
        <dbReference type="EMBL" id="CAK0803703.1"/>
    </source>
</evidence>
<proteinExistence type="predicted"/>
<name>A0ABN9QCQ3_9DINO</name>
<sequence>MVAAHRPGPAGDRTHPHVLVAAMARLLAAAFGTVRAFPDLGPRAEQPKPSGDAVGNVLLVASSAAGAEPAWEVPSTGYYESPREESHDWYIKHFAGWELFRMDALQAAHVEPPDE</sequence>
<gene>
    <name evidence="2" type="ORF">PCOR1329_LOCUS10774</name>
</gene>
<evidence type="ECO:0000313" key="3">
    <source>
        <dbReference type="Proteomes" id="UP001189429"/>
    </source>
</evidence>
<evidence type="ECO:0000256" key="1">
    <source>
        <dbReference type="SAM" id="SignalP"/>
    </source>
</evidence>
<feature type="signal peptide" evidence="1">
    <location>
        <begin position="1"/>
        <end position="36"/>
    </location>
</feature>
<keyword evidence="1" id="KW-0732">Signal</keyword>
<feature type="non-terminal residue" evidence="2">
    <location>
        <position position="115"/>
    </location>
</feature>
<dbReference type="EMBL" id="CAUYUJ010003069">
    <property type="protein sequence ID" value="CAK0803703.1"/>
    <property type="molecule type" value="Genomic_DNA"/>
</dbReference>
<accession>A0ABN9QCQ3</accession>